<dbReference type="Gene3D" id="2.130.10.30">
    <property type="entry name" value="Regulator of chromosome condensation 1/beta-lactamase-inhibitor protein II"/>
    <property type="match status" value="2"/>
</dbReference>
<feature type="signal peptide" evidence="1">
    <location>
        <begin position="1"/>
        <end position="17"/>
    </location>
</feature>
<name>A0A9X3X525_9BACT</name>
<dbReference type="GO" id="GO:0005737">
    <property type="term" value="C:cytoplasm"/>
    <property type="evidence" value="ECO:0007669"/>
    <property type="project" value="TreeGrafter"/>
</dbReference>
<dbReference type="EMBL" id="JAGTJJ010000016">
    <property type="protein sequence ID" value="MDC3983864.1"/>
    <property type="molecule type" value="Genomic_DNA"/>
</dbReference>
<feature type="chain" id="PRO_5040750922" description="Regulator of chromosome condensation (RCC1) repeat-containing protein" evidence="1">
    <location>
        <begin position="18"/>
        <end position="414"/>
    </location>
</feature>
<keyword evidence="1" id="KW-0732">Signal</keyword>
<dbReference type="GO" id="GO:0005085">
    <property type="term" value="F:guanyl-nucleotide exchange factor activity"/>
    <property type="evidence" value="ECO:0007669"/>
    <property type="project" value="TreeGrafter"/>
</dbReference>
<sequence length="414" mass="42016">MLSFASIQFARSCTAVAFVLMASAGCGGASEHPAAPAPSLPPPPALAGVPPLGCAAPLADRSAKATALVASELHTCALLDGGRVACWGRDEKRGRMNLCESKHAALAVELPFERGDQVATSMEGTCTLSRGTVRCTEGIFTALCDDHACGSGEVRALAGASRIAVGDYHVCAIVRGEVVCVAPVFSVGVPPVLANLGGREAKRAPTGAGGEYARSKVPIRGATLLTAGIGFSCATDAAGAVWCWGANHFGVLGVAPGKEQDDGVLHRVAAFDGVVHLESNRVTTCAITRAGDTYCWGAGFEDGAVKMPFERARDVAIGDGFVCAIDGADRVTCAGKFNDVLGGEPLSFAGKPIEIASGGGRLCARLESGAIACAGISGYLGDGGGLPTPVNDGSGAMDVRLVHEPRYVLGPHAE</sequence>
<dbReference type="SUPFAM" id="SSF50985">
    <property type="entry name" value="RCC1/BLIP-II"/>
    <property type="match status" value="1"/>
</dbReference>
<evidence type="ECO:0008006" key="4">
    <source>
        <dbReference type="Google" id="ProtNLM"/>
    </source>
</evidence>
<dbReference type="PANTHER" id="PTHR45982:SF1">
    <property type="entry name" value="REGULATOR OF CHROMOSOME CONDENSATION"/>
    <property type="match status" value="1"/>
</dbReference>
<proteinExistence type="predicted"/>
<dbReference type="InterPro" id="IPR051553">
    <property type="entry name" value="Ran_GTPase-activating"/>
</dbReference>
<dbReference type="InterPro" id="IPR009091">
    <property type="entry name" value="RCC1/BLIP-II"/>
</dbReference>
<keyword evidence="3" id="KW-1185">Reference proteome</keyword>
<dbReference type="Pfam" id="PF13540">
    <property type="entry name" value="RCC1_2"/>
    <property type="match status" value="1"/>
</dbReference>
<evidence type="ECO:0000313" key="2">
    <source>
        <dbReference type="EMBL" id="MDC3983864.1"/>
    </source>
</evidence>
<accession>A0A9X3X525</accession>
<dbReference type="RefSeq" id="WP_272458855.1">
    <property type="nucleotide sequence ID" value="NZ_JAGTJJ010000016.1"/>
</dbReference>
<evidence type="ECO:0000256" key="1">
    <source>
        <dbReference type="SAM" id="SignalP"/>
    </source>
</evidence>
<dbReference type="AlphaFoldDB" id="A0A9X3X525"/>
<evidence type="ECO:0000313" key="3">
    <source>
        <dbReference type="Proteomes" id="UP001151081"/>
    </source>
</evidence>
<reference evidence="2 3" key="1">
    <citation type="submission" date="2021-04" db="EMBL/GenBank/DDBJ databases">
        <title>Genome analysis of Polyangium sp.</title>
        <authorList>
            <person name="Li Y."/>
            <person name="Wang J."/>
        </authorList>
    </citation>
    <scope>NUCLEOTIDE SEQUENCE [LARGE SCALE GENOMIC DNA]</scope>
    <source>
        <strain evidence="2 3">SDU14</strain>
    </source>
</reference>
<gene>
    <name evidence="2" type="ORF">KEG57_25365</name>
</gene>
<dbReference type="PANTHER" id="PTHR45982">
    <property type="entry name" value="REGULATOR OF CHROMOSOME CONDENSATION"/>
    <property type="match status" value="1"/>
</dbReference>
<protein>
    <recommendedName>
        <fullName evidence="4">Regulator of chromosome condensation (RCC1) repeat-containing protein</fullName>
    </recommendedName>
</protein>
<organism evidence="2 3">
    <name type="scientific">Polyangium jinanense</name>
    <dbReference type="NCBI Taxonomy" id="2829994"/>
    <lineage>
        <taxon>Bacteria</taxon>
        <taxon>Pseudomonadati</taxon>
        <taxon>Myxococcota</taxon>
        <taxon>Polyangia</taxon>
        <taxon>Polyangiales</taxon>
        <taxon>Polyangiaceae</taxon>
        <taxon>Polyangium</taxon>
    </lineage>
</organism>
<comment type="caution">
    <text evidence="2">The sequence shown here is derived from an EMBL/GenBank/DDBJ whole genome shotgun (WGS) entry which is preliminary data.</text>
</comment>
<dbReference type="Proteomes" id="UP001151081">
    <property type="component" value="Unassembled WGS sequence"/>
</dbReference>